<dbReference type="AlphaFoldDB" id="A0A914MC81"/>
<dbReference type="Proteomes" id="UP000887563">
    <property type="component" value="Unplaced"/>
</dbReference>
<keyword evidence="2" id="KW-1185">Reference proteome</keyword>
<dbReference type="WBParaSite" id="Minc3s01617g25132">
    <property type="protein sequence ID" value="Minc3s01617g25132"/>
    <property type="gene ID" value="Minc3s01617g25132"/>
</dbReference>
<accession>A0A914MC81</accession>
<evidence type="ECO:0000313" key="2">
    <source>
        <dbReference type="Proteomes" id="UP000887563"/>
    </source>
</evidence>
<evidence type="ECO:0000256" key="1">
    <source>
        <dbReference type="SAM" id="MobiDB-lite"/>
    </source>
</evidence>
<organism evidence="2 3">
    <name type="scientific">Meloidogyne incognita</name>
    <name type="common">Southern root-knot nematode worm</name>
    <name type="synonym">Oxyuris incognita</name>
    <dbReference type="NCBI Taxonomy" id="6306"/>
    <lineage>
        <taxon>Eukaryota</taxon>
        <taxon>Metazoa</taxon>
        <taxon>Ecdysozoa</taxon>
        <taxon>Nematoda</taxon>
        <taxon>Chromadorea</taxon>
        <taxon>Rhabditida</taxon>
        <taxon>Tylenchina</taxon>
        <taxon>Tylenchomorpha</taxon>
        <taxon>Tylenchoidea</taxon>
        <taxon>Meloidogynidae</taxon>
        <taxon>Meloidogyninae</taxon>
        <taxon>Meloidogyne</taxon>
        <taxon>Meloidogyne incognita group</taxon>
    </lineage>
</organism>
<protein>
    <submittedName>
        <fullName evidence="3">Uncharacterized protein</fullName>
    </submittedName>
</protein>
<feature type="compositionally biased region" description="Low complexity" evidence="1">
    <location>
        <begin position="15"/>
        <end position="27"/>
    </location>
</feature>
<sequence>MSFDSPRNKRAANISSGSESKNSSSESQKYRKLQRKRSQIVSNSLRGSIPLLPDDLFPNLPQIKQAKQAEKRLTQKSLPSVVTSKALAVAETRRAKTVFFYKDGDEYFTASLI</sequence>
<name>A0A914MC81_MELIC</name>
<reference evidence="3" key="1">
    <citation type="submission" date="2022-11" db="UniProtKB">
        <authorList>
            <consortium name="WormBaseParasite"/>
        </authorList>
    </citation>
    <scope>IDENTIFICATION</scope>
</reference>
<feature type="region of interest" description="Disordered" evidence="1">
    <location>
        <begin position="1"/>
        <end position="41"/>
    </location>
</feature>
<evidence type="ECO:0000313" key="3">
    <source>
        <dbReference type="WBParaSite" id="Minc3s01617g25132"/>
    </source>
</evidence>
<proteinExistence type="predicted"/>